<gene>
    <name evidence="2" type="ORF">ENW83_02205</name>
</gene>
<dbReference type="Pfam" id="PF01261">
    <property type="entry name" value="AP_endonuc_2"/>
    <property type="match status" value="1"/>
</dbReference>
<sequence length="280" mass="32373">MKFSFAVWPKSRLSLKDVSYASSVGFVTAEVSLEYPWPYWEMPKFEELLGILKGQGLKLGAHLPWRDFALASPYEDVRRGAISYMRRLLDILRKWEFQYAVSHFSTKEKVRFNNRDYLQMATSDLKLLIKEYRDSNVEFAVENSPYGPLSQKENFLTLAKELESKVCLDYGHIIAKIMGEGEAQLSILEEILSDWTNTFAEMIAVIHMHGVAKINGQVVEHMRISGYEKAFSRSLMTLEKLGKTPHVTLEVFFKDELFRDAEVEDVAKELELLRQARELT</sequence>
<keyword evidence="2" id="KW-0413">Isomerase</keyword>
<feature type="domain" description="Xylose isomerase-like TIM barrel" evidence="1">
    <location>
        <begin position="20"/>
        <end position="275"/>
    </location>
</feature>
<dbReference type="SUPFAM" id="SSF51658">
    <property type="entry name" value="Xylose isomerase-like"/>
    <property type="match status" value="1"/>
</dbReference>
<dbReference type="InterPro" id="IPR036237">
    <property type="entry name" value="Xyl_isomerase-like_sf"/>
</dbReference>
<reference evidence="2" key="1">
    <citation type="journal article" date="2020" name="mSystems">
        <title>Genome- and Community-Level Interaction Insights into Carbon Utilization and Element Cycling Functions of Hydrothermarchaeota in Hydrothermal Sediment.</title>
        <authorList>
            <person name="Zhou Z."/>
            <person name="Liu Y."/>
            <person name="Xu W."/>
            <person name="Pan J."/>
            <person name="Luo Z.H."/>
            <person name="Li M."/>
        </authorList>
    </citation>
    <scope>NUCLEOTIDE SEQUENCE [LARGE SCALE GENOMIC DNA]</scope>
    <source>
        <strain evidence="2">SpSt-885</strain>
    </source>
</reference>
<dbReference type="Gene3D" id="3.20.20.150">
    <property type="entry name" value="Divalent-metal-dependent TIM barrel enzymes"/>
    <property type="match status" value="1"/>
</dbReference>
<evidence type="ECO:0000259" key="1">
    <source>
        <dbReference type="Pfam" id="PF01261"/>
    </source>
</evidence>
<comment type="caution">
    <text evidence="2">The sequence shown here is derived from an EMBL/GenBank/DDBJ whole genome shotgun (WGS) entry which is preliminary data.</text>
</comment>
<name>A0A7J3SK91_9CREN</name>
<dbReference type="AlphaFoldDB" id="A0A7J3SK91"/>
<evidence type="ECO:0000313" key="2">
    <source>
        <dbReference type="EMBL" id="HGZ60006.1"/>
    </source>
</evidence>
<dbReference type="InterPro" id="IPR013022">
    <property type="entry name" value="Xyl_isomerase-like_TIM-brl"/>
</dbReference>
<accession>A0A7J3SK91</accession>
<organism evidence="2">
    <name type="scientific">Fervidicoccus fontis</name>
    <dbReference type="NCBI Taxonomy" id="683846"/>
    <lineage>
        <taxon>Archaea</taxon>
        <taxon>Thermoproteota</taxon>
        <taxon>Thermoprotei</taxon>
        <taxon>Fervidicoccales</taxon>
        <taxon>Fervidicoccaceae</taxon>
        <taxon>Fervidicoccus</taxon>
    </lineage>
</organism>
<dbReference type="GO" id="GO:0016853">
    <property type="term" value="F:isomerase activity"/>
    <property type="evidence" value="ECO:0007669"/>
    <property type="project" value="UniProtKB-KW"/>
</dbReference>
<proteinExistence type="predicted"/>
<protein>
    <submittedName>
        <fullName evidence="2">Sugar phosphate isomerase/epimerase</fullName>
    </submittedName>
</protein>
<dbReference type="EMBL" id="DTLS01000059">
    <property type="protein sequence ID" value="HGZ60006.1"/>
    <property type="molecule type" value="Genomic_DNA"/>
</dbReference>